<name>A0A9W3BAP3_BIOGL</name>
<dbReference type="Proteomes" id="UP001165740">
    <property type="component" value="Chromosome 9"/>
</dbReference>
<protein>
    <submittedName>
        <fullName evidence="4">Uncharacterized protein LOC106062265 isoform X1</fullName>
    </submittedName>
</protein>
<dbReference type="AlphaFoldDB" id="A0A9W3BAP3"/>
<evidence type="ECO:0000256" key="1">
    <source>
        <dbReference type="PROSITE-ProRule" id="PRU00276"/>
    </source>
</evidence>
<dbReference type="Gene3D" id="3.40.390.10">
    <property type="entry name" value="Collagenase (Catalytic Domain)"/>
    <property type="match status" value="1"/>
</dbReference>
<dbReference type="InterPro" id="IPR001590">
    <property type="entry name" value="Peptidase_M12B"/>
</dbReference>
<dbReference type="PROSITE" id="PS50215">
    <property type="entry name" value="ADAM_MEPRO"/>
    <property type="match status" value="1"/>
</dbReference>
<sequence>MCLSANVCFKFFQFVLFSHKMTRIKEKCFVALAVFVSSLLFHLATAQLYVAEGYFVIDDETVQMYIREIPGSASPATKRAQAVAELNKDIIYILTEVNALLGSLAMNGLNVEVRIKKLDILSTNIIPPSSILPGTENVVEPSDAIKTFDNWLVAQNSYNNIHYDFAQYWTGYKLKDFDGWTYLGTICQPKDADHIEVFDGTYWTALGTAHQICKLLGSQHSTHTDNRWFLPSSIASDIRNKMASLSPNCLLQTDPASSKPFIEFSDYTGRILNPDVTCQRYLNYSNSYMCKGWHLYDNLPTGGDRVCSTISCSGRDENYCDEYETPEGMICDPGKRCRHGSCVEDLHTPTNIDPSCVFGDEVRTVYGNYTGPCSDLIIMYGPQVCYDSFISQVCCTSCKAHHTGRTGCEYGDRDNNCHTYSHSLCSNVYYQNVCCDYCLSVNGKRWLEPGN</sequence>
<dbReference type="GeneID" id="106062265"/>
<dbReference type="OrthoDB" id="6124312at2759"/>
<dbReference type="Gene3D" id="3.40.1620.60">
    <property type="match status" value="1"/>
</dbReference>
<keyword evidence="3" id="KW-1185">Reference proteome</keyword>
<proteinExistence type="predicted"/>
<evidence type="ECO:0000313" key="4">
    <source>
        <dbReference type="RefSeq" id="XP_055896505.1"/>
    </source>
</evidence>
<dbReference type="OMA" id="VICTHIY"/>
<dbReference type="InterPro" id="IPR024079">
    <property type="entry name" value="MetalloPept_cat_dom_sf"/>
</dbReference>
<gene>
    <name evidence="4" type="primary">LOC106062265</name>
</gene>
<accession>A0A9W3BAP3</accession>
<organism evidence="3 4">
    <name type="scientific">Biomphalaria glabrata</name>
    <name type="common">Bloodfluke planorb</name>
    <name type="synonym">Freshwater snail</name>
    <dbReference type="NCBI Taxonomy" id="6526"/>
    <lineage>
        <taxon>Eukaryota</taxon>
        <taxon>Metazoa</taxon>
        <taxon>Spiralia</taxon>
        <taxon>Lophotrochozoa</taxon>
        <taxon>Mollusca</taxon>
        <taxon>Gastropoda</taxon>
        <taxon>Heterobranchia</taxon>
        <taxon>Euthyneura</taxon>
        <taxon>Panpulmonata</taxon>
        <taxon>Hygrophila</taxon>
        <taxon>Lymnaeoidea</taxon>
        <taxon>Planorbidae</taxon>
        <taxon>Biomphalaria</taxon>
    </lineage>
</organism>
<reference evidence="4" key="1">
    <citation type="submission" date="2025-08" db="UniProtKB">
        <authorList>
            <consortium name="RefSeq"/>
        </authorList>
    </citation>
    <scope>IDENTIFICATION</scope>
</reference>
<dbReference type="RefSeq" id="XP_055896505.1">
    <property type="nucleotide sequence ID" value="XM_056040530.1"/>
</dbReference>
<evidence type="ECO:0000259" key="2">
    <source>
        <dbReference type="PROSITE" id="PS50215"/>
    </source>
</evidence>
<comment type="caution">
    <text evidence="1">Lacks conserved residue(s) required for the propagation of feature annotation.</text>
</comment>
<evidence type="ECO:0000313" key="3">
    <source>
        <dbReference type="Proteomes" id="UP001165740"/>
    </source>
</evidence>
<dbReference type="GO" id="GO:0006508">
    <property type="term" value="P:proteolysis"/>
    <property type="evidence" value="ECO:0007669"/>
    <property type="project" value="InterPro"/>
</dbReference>
<dbReference type="SUPFAM" id="SSF55486">
    <property type="entry name" value="Metalloproteases ('zincins'), catalytic domain"/>
    <property type="match status" value="1"/>
</dbReference>
<feature type="domain" description="Peptidase M12B" evidence="2">
    <location>
        <begin position="49"/>
        <end position="266"/>
    </location>
</feature>
<dbReference type="GO" id="GO:0004222">
    <property type="term" value="F:metalloendopeptidase activity"/>
    <property type="evidence" value="ECO:0007669"/>
    <property type="project" value="InterPro"/>
</dbReference>